<feature type="compositionally biased region" description="Basic and acidic residues" evidence="1">
    <location>
        <begin position="56"/>
        <end position="66"/>
    </location>
</feature>
<protein>
    <submittedName>
        <fullName evidence="2">Uncharacterized protein</fullName>
    </submittedName>
</protein>
<dbReference type="AlphaFoldDB" id="A0A1M4VQ26"/>
<proteinExistence type="predicted"/>
<evidence type="ECO:0000313" key="3">
    <source>
        <dbReference type="Proteomes" id="UP000184164"/>
    </source>
</evidence>
<keyword evidence="3" id="KW-1185">Reference proteome</keyword>
<feature type="region of interest" description="Disordered" evidence="1">
    <location>
        <begin position="46"/>
        <end position="125"/>
    </location>
</feature>
<accession>A0A1M4VQ26</accession>
<feature type="compositionally biased region" description="Basic and acidic residues" evidence="1">
    <location>
        <begin position="110"/>
        <end position="122"/>
    </location>
</feature>
<dbReference type="EMBL" id="FQUM01000002">
    <property type="protein sequence ID" value="SHE71211.1"/>
    <property type="molecule type" value="Genomic_DNA"/>
</dbReference>
<evidence type="ECO:0000256" key="1">
    <source>
        <dbReference type="SAM" id="MobiDB-lite"/>
    </source>
</evidence>
<feature type="compositionally biased region" description="Basic and acidic residues" evidence="1">
    <location>
        <begin position="75"/>
        <end position="86"/>
    </location>
</feature>
<reference evidence="2 3" key="1">
    <citation type="submission" date="2016-11" db="EMBL/GenBank/DDBJ databases">
        <authorList>
            <person name="Jaros S."/>
            <person name="Januszkiewicz K."/>
            <person name="Wedrychowicz H."/>
        </authorList>
    </citation>
    <scope>NUCLEOTIDE SEQUENCE [LARGE SCALE GENOMIC DNA]</scope>
    <source>
        <strain evidence="2 3">DSM 26910</strain>
    </source>
</reference>
<gene>
    <name evidence="2" type="ORF">SAMN05444274_102173</name>
</gene>
<dbReference type="STRING" id="1484053.SAMN05444274_102173"/>
<organism evidence="2 3">
    <name type="scientific">Mariniphaga anaerophila</name>
    <dbReference type="NCBI Taxonomy" id="1484053"/>
    <lineage>
        <taxon>Bacteria</taxon>
        <taxon>Pseudomonadati</taxon>
        <taxon>Bacteroidota</taxon>
        <taxon>Bacteroidia</taxon>
        <taxon>Marinilabiliales</taxon>
        <taxon>Prolixibacteraceae</taxon>
        <taxon>Mariniphaga</taxon>
    </lineage>
</organism>
<sequence length="263" mass="30357">MFELEDLIAEIKANRQFDDLEMEFVHTRAKGILQLLQLLDKRDEAAHTELQPTASAEKKEPEKQVETEVSEIEISETKAETEKEITEQIQVSKPMQPESAQQETEIETTVQKEEKKEQKPETPEIAVPEEAKISARTNDIEDDDDDVLEDDIEKKEVISRLGDSFLKGKSLNDIIPDHANLEFKLSNRPVSSIQSAIGINDRFQYIRELFDGDSQKFQEAVKTLDSRQNGKEAVEYLRTNFKWKKNETSLKFVNLVKRRFSND</sequence>
<evidence type="ECO:0000313" key="2">
    <source>
        <dbReference type="EMBL" id="SHE71211.1"/>
    </source>
</evidence>
<name>A0A1M4VQ26_9BACT</name>
<dbReference type="Proteomes" id="UP000184164">
    <property type="component" value="Unassembled WGS sequence"/>
</dbReference>